<dbReference type="Pfam" id="PF02195">
    <property type="entry name" value="ParB_N"/>
    <property type="match status" value="1"/>
</dbReference>
<dbReference type="InterPro" id="IPR036086">
    <property type="entry name" value="ParB/Sulfiredoxin_sf"/>
</dbReference>
<keyword evidence="2" id="KW-0159">Chromosome partition</keyword>
<dbReference type="InterPro" id="IPR050336">
    <property type="entry name" value="Chromosome_partition/occlusion"/>
</dbReference>
<sequence length="351" mass="39023">MSANKKAKLDLTSRVRAGMDEQTRSATARLEAAQVVETAHREVAHVLPSDVAERIPGAISREGTIASERRPVKIRIADTIANPYNPRVFYDETTIDDLAESFGSQGQLEAIKVTRLAQYPGKWVIIDGGRRTRAASRRNDEFIDAEVIEDELEAKSLYLRAYHANKDRDEQTDFDDAYAWQKLLADGVYRDQNELAVAVGKDPKHVSKVLQLTTLPTSLLEAMAKRADVVKLSHAYNLKLIFDRAGDSVAAHWLKEVVDGKVSVRKLEQVASEVGKEKTARRSKVHYQSKFPFQLRDGSEIGVLKQFADGRTELSLKGVTGPEQAELCEKLKAVVLEWTASRQPPEGASDA</sequence>
<dbReference type="Proteomes" id="UP000289650">
    <property type="component" value="Unassembled WGS sequence"/>
</dbReference>
<reference evidence="4 5" key="1">
    <citation type="submission" date="2018-08" db="EMBL/GenBank/DDBJ databases">
        <title>Mountain-cultivated ginseng endophyte, Burkholderia stabilis and its activity against ginseng root rot disease.</title>
        <authorList>
            <person name="Tapan Kumar M."/>
            <person name="Bae H."/>
            <person name="Shanmugam G."/>
            <person name="Jeon J."/>
        </authorList>
    </citation>
    <scope>NUCLEOTIDE SEQUENCE [LARGE SCALE GENOMIC DNA]</scope>
    <source>
        <strain evidence="4 5">EB159</strain>
    </source>
</reference>
<dbReference type="GO" id="GO:0005694">
    <property type="term" value="C:chromosome"/>
    <property type="evidence" value="ECO:0007669"/>
    <property type="project" value="TreeGrafter"/>
</dbReference>
<dbReference type="PANTHER" id="PTHR33375:SF1">
    <property type="entry name" value="CHROMOSOME-PARTITIONING PROTEIN PARB-RELATED"/>
    <property type="match status" value="1"/>
</dbReference>
<dbReference type="Gene3D" id="3.90.1530.30">
    <property type="match status" value="1"/>
</dbReference>
<dbReference type="InterPro" id="IPR004437">
    <property type="entry name" value="ParB/RepB/Spo0J"/>
</dbReference>
<name>A0A4Q2A6C7_9BURK</name>
<dbReference type="OrthoDB" id="8526040at2"/>
<evidence type="ECO:0000256" key="2">
    <source>
        <dbReference type="ARBA" id="ARBA00022829"/>
    </source>
</evidence>
<dbReference type="GO" id="GO:0003677">
    <property type="term" value="F:DNA binding"/>
    <property type="evidence" value="ECO:0007669"/>
    <property type="project" value="InterPro"/>
</dbReference>
<dbReference type="SUPFAM" id="SSF110849">
    <property type="entry name" value="ParB/Sulfiredoxin"/>
    <property type="match status" value="1"/>
</dbReference>
<feature type="domain" description="ParB-like N-terminal" evidence="3">
    <location>
        <begin position="72"/>
        <end position="165"/>
    </location>
</feature>
<dbReference type="SUPFAM" id="SSF109709">
    <property type="entry name" value="KorB DNA-binding domain-like"/>
    <property type="match status" value="1"/>
</dbReference>
<dbReference type="SMART" id="SM00470">
    <property type="entry name" value="ParB"/>
    <property type="match status" value="1"/>
</dbReference>
<dbReference type="EMBL" id="QWEX01000005">
    <property type="protein sequence ID" value="RXV64130.1"/>
    <property type="molecule type" value="Genomic_DNA"/>
</dbReference>
<comment type="caution">
    <text evidence="4">The sequence shown here is derived from an EMBL/GenBank/DDBJ whole genome shotgun (WGS) entry which is preliminary data.</text>
</comment>
<dbReference type="PANTHER" id="PTHR33375">
    <property type="entry name" value="CHROMOSOME-PARTITIONING PROTEIN PARB-RELATED"/>
    <property type="match status" value="1"/>
</dbReference>
<accession>A0A4Q2A6C7</accession>
<dbReference type="InterPro" id="IPR041468">
    <property type="entry name" value="HTH_ParB/Spo0J"/>
</dbReference>
<dbReference type="InterPro" id="IPR003115">
    <property type="entry name" value="ParB_N"/>
</dbReference>
<dbReference type="Gene3D" id="1.10.10.2830">
    <property type="match status" value="1"/>
</dbReference>
<evidence type="ECO:0000313" key="5">
    <source>
        <dbReference type="Proteomes" id="UP000289650"/>
    </source>
</evidence>
<evidence type="ECO:0000259" key="3">
    <source>
        <dbReference type="SMART" id="SM00470"/>
    </source>
</evidence>
<evidence type="ECO:0000256" key="1">
    <source>
        <dbReference type="ARBA" id="ARBA00006295"/>
    </source>
</evidence>
<organism evidence="4 5">
    <name type="scientific">Burkholderia stabilis</name>
    <dbReference type="NCBI Taxonomy" id="95485"/>
    <lineage>
        <taxon>Bacteria</taxon>
        <taxon>Pseudomonadati</taxon>
        <taxon>Pseudomonadota</taxon>
        <taxon>Betaproteobacteria</taxon>
        <taxon>Burkholderiales</taxon>
        <taxon>Burkholderiaceae</taxon>
        <taxon>Burkholderia</taxon>
        <taxon>Burkholderia cepacia complex</taxon>
    </lineage>
</organism>
<evidence type="ECO:0000313" key="4">
    <source>
        <dbReference type="EMBL" id="RXV64130.1"/>
    </source>
</evidence>
<dbReference type="NCBIfam" id="TIGR00180">
    <property type="entry name" value="parB_part"/>
    <property type="match status" value="1"/>
</dbReference>
<dbReference type="RefSeq" id="WP_129518717.1">
    <property type="nucleotide sequence ID" value="NZ_QWEX01000005.1"/>
</dbReference>
<protein>
    <submittedName>
        <fullName evidence="4">ParB/RepB/Spo0J family partition protein</fullName>
    </submittedName>
</protein>
<proteinExistence type="inferred from homology"/>
<comment type="similarity">
    <text evidence="1">Belongs to the ParB family.</text>
</comment>
<dbReference type="AlphaFoldDB" id="A0A4Q2A6C7"/>
<dbReference type="GO" id="GO:0007059">
    <property type="term" value="P:chromosome segregation"/>
    <property type="evidence" value="ECO:0007669"/>
    <property type="project" value="UniProtKB-KW"/>
</dbReference>
<dbReference type="Pfam" id="PF17762">
    <property type="entry name" value="HTH_ParB"/>
    <property type="match status" value="1"/>
</dbReference>
<gene>
    <name evidence="4" type="ORF">D1006_40715</name>
</gene>